<evidence type="ECO:0000313" key="2">
    <source>
        <dbReference type="EMBL" id="CAH1171343.1"/>
    </source>
</evidence>
<dbReference type="InterPro" id="IPR036273">
    <property type="entry name" value="CRAL/TRIO_N_dom_sf"/>
</dbReference>
<dbReference type="InterPro" id="IPR001251">
    <property type="entry name" value="CRAL-TRIO_dom"/>
</dbReference>
<dbReference type="GO" id="GO:0016020">
    <property type="term" value="C:membrane"/>
    <property type="evidence" value="ECO:0007669"/>
    <property type="project" value="TreeGrafter"/>
</dbReference>
<dbReference type="PROSITE" id="PS50191">
    <property type="entry name" value="CRAL_TRIO"/>
    <property type="match status" value="1"/>
</dbReference>
<dbReference type="AlphaFoldDB" id="A0A9P0DNK4"/>
<proteinExistence type="predicted"/>
<dbReference type="PRINTS" id="PR00180">
    <property type="entry name" value="CRETINALDHBP"/>
</dbReference>
<dbReference type="SUPFAM" id="SSF52087">
    <property type="entry name" value="CRAL/TRIO domain"/>
    <property type="match status" value="1"/>
</dbReference>
<dbReference type="SMART" id="SM00516">
    <property type="entry name" value="SEC14"/>
    <property type="match status" value="1"/>
</dbReference>
<dbReference type="Proteomes" id="UP001153737">
    <property type="component" value="Chromosome 5"/>
</dbReference>
<reference evidence="2" key="2">
    <citation type="submission" date="2022-10" db="EMBL/GenBank/DDBJ databases">
        <authorList>
            <consortium name="ENA_rothamsted_submissions"/>
            <consortium name="culmorum"/>
            <person name="King R."/>
        </authorList>
    </citation>
    <scope>NUCLEOTIDE SEQUENCE</scope>
</reference>
<dbReference type="Pfam" id="PF00650">
    <property type="entry name" value="CRAL_TRIO"/>
    <property type="match status" value="1"/>
</dbReference>
<evidence type="ECO:0000259" key="1">
    <source>
        <dbReference type="PROSITE" id="PS50191"/>
    </source>
</evidence>
<dbReference type="PANTHER" id="PTHR10174:SF120">
    <property type="entry name" value="CELLULAR RETINALDEHYDE BINDING PROTEIN"/>
    <property type="match status" value="1"/>
</dbReference>
<evidence type="ECO:0000313" key="3">
    <source>
        <dbReference type="Proteomes" id="UP001153737"/>
    </source>
</evidence>
<dbReference type="InterPro" id="IPR011074">
    <property type="entry name" value="CRAL/TRIO_N_dom"/>
</dbReference>
<dbReference type="GO" id="GO:1902936">
    <property type="term" value="F:phosphatidylinositol bisphosphate binding"/>
    <property type="evidence" value="ECO:0007669"/>
    <property type="project" value="TreeGrafter"/>
</dbReference>
<feature type="domain" description="CRAL-TRIO" evidence="1">
    <location>
        <begin position="109"/>
        <end position="272"/>
    </location>
</feature>
<name>A0A9P0DNK4_PHACE</name>
<dbReference type="CDD" id="cd00170">
    <property type="entry name" value="SEC14"/>
    <property type="match status" value="1"/>
</dbReference>
<dbReference type="EMBL" id="OU896711">
    <property type="protein sequence ID" value="CAH1171343.1"/>
    <property type="molecule type" value="Genomic_DNA"/>
</dbReference>
<dbReference type="Gene3D" id="1.20.5.1200">
    <property type="entry name" value="Alpha-tocopherol transfer"/>
    <property type="match status" value="1"/>
</dbReference>
<protein>
    <recommendedName>
        <fullName evidence="1">CRAL-TRIO domain-containing protein</fullName>
    </recommendedName>
</protein>
<dbReference type="PANTHER" id="PTHR10174">
    <property type="entry name" value="ALPHA-TOCOPHEROL TRANSFER PROTEIN-RELATED"/>
    <property type="match status" value="1"/>
</dbReference>
<organism evidence="2 3">
    <name type="scientific">Phaedon cochleariae</name>
    <name type="common">Mustard beetle</name>
    <dbReference type="NCBI Taxonomy" id="80249"/>
    <lineage>
        <taxon>Eukaryota</taxon>
        <taxon>Metazoa</taxon>
        <taxon>Ecdysozoa</taxon>
        <taxon>Arthropoda</taxon>
        <taxon>Hexapoda</taxon>
        <taxon>Insecta</taxon>
        <taxon>Pterygota</taxon>
        <taxon>Neoptera</taxon>
        <taxon>Endopterygota</taxon>
        <taxon>Coleoptera</taxon>
        <taxon>Polyphaga</taxon>
        <taxon>Cucujiformia</taxon>
        <taxon>Chrysomeloidea</taxon>
        <taxon>Chrysomelidae</taxon>
        <taxon>Chrysomelinae</taxon>
        <taxon>Chrysomelini</taxon>
        <taxon>Phaedon</taxon>
    </lineage>
</organism>
<dbReference type="InterPro" id="IPR036865">
    <property type="entry name" value="CRAL-TRIO_dom_sf"/>
</dbReference>
<dbReference type="Gene3D" id="3.40.525.10">
    <property type="entry name" value="CRAL-TRIO lipid binding domain"/>
    <property type="match status" value="1"/>
</dbReference>
<dbReference type="PROSITE" id="PS51257">
    <property type="entry name" value="PROKAR_LIPOPROTEIN"/>
    <property type="match status" value="1"/>
</dbReference>
<reference evidence="2" key="1">
    <citation type="submission" date="2022-01" db="EMBL/GenBank/DDBJ databases">
        <authorList>
            <person name="King R."/>
        </authorList>
    </citation>
    <scope>NUCLEOTIDE SEQUENCE</scope>
</reference>
<gene>
    <name evidence="2" type="ORF">PHAECO_LOCUS9216</name>
</gene>
<dbReference type="Gene3D" id="1.10.8.20">
    <property type="entry name" value="N-terminal domain of phosphatidylinositol transfer protein sec14p"/>
    <property type="match status" value="1"/>
</dbReference>
<dbReference type="SMART" id="SM01100">
    <property type="entry name" value="CRAL_TRIO_N"/>
    <property type="match status" value="1"/>
</dbReference>
<dbReference type="SUPFAM" id="SSF46938">
    <property type="entry name" value="CRAL/TRIO N-terminal domain"/>
    <property type="match status" value="1"/>
</dbReference>
<dbReference type="OrthoDB" id="1434354at2759"/>
<keyword evidence="3" id="KW-1185">Reference proteome</keyword>
<sequence>MTTKLMMAPAWSAGCNSKPPLGRVGKELYEIADQELRENETARRECLAHLRDWIGRNPDLQNCITDDNFLLRFLRVKKFSLAMAEQTLLKYLNFRKKFKHIMFDLDYTDTKISELIDSGYIFVSPFRDCNGRRVVIYDSSKFDIQKFDGTDMSRAHAITYETLMDDEENQILGVSHVGDVSAVGPSFIGLFSITEFAYLIRWGEQSFPMRHKDIHVVNIPTALKYVYDFARSLMSQKLKERLVVHDSLKQLHQKVSARCLPSEFGGDMPAAEMIRLWKAELEAKRPRLLTFDQMSLLSDRGIVRRSKPPAEDVTGSGSLPGSFRRLELD</sequence>
<accession>A0A9P0DNK4</accession>